<accession>A0ABQ7DC68</accession>
<evidence type="ECO:0008006" key="7">
    <source>
        <dbReference type="Google" id="ProtNLM"/>
    </source>
</evidence>
<evidence type="ECO:0000259" key="3">
    <source>
        <dbReference type="Pfam" id="PF00899"/>
    </source>
</evidence>
<evidence type="ECO:0000256" key="1">
    <source>
        <dbReference type="ARBA" id="ARBA00005673"/>
    </source>
</evidence>
<proteinExistence type="inferred from homology"/>
<dbReference type="InterPro" id="IPR042302">
    <property type="entry name" value="E1_FCCH_sf"/>
</dbReference>
<protein>
    <recommendedName>
        <fullName evidence="7">THIF-type NAD/FAD binding fold domain-containing protein</fullName>
    </recommendedName>
</protein>
<dbReference type="InterPro" id="IPR000011">
    <property type="entry name" value="UBQ/SUMO-activ_enz_E1-like"/>
</dbReference>
<name>A0ABQ7DC68_BRACR</name>
<dbReference type="InterPro" id="IPR052810">
    <property type="entry name" value="Plant_NAT"/>
</dbReference>
<dbReference type="InterPro" id="IPR000594">
    <property type="entry name" value="ThiF_NAD_FAD-bd"/>
</dbReference>
<evidence type="ECO:0000313" key="5">
    <source>
        <dbReference type="EMBL" id="KAF3575812.1"/>
    </source>
</evidence>
<dbReference type="PRINTS" id="PR01849">
    <property type="entry name" value="UBIQUITINACT"/>
</dbReference>
<sequence>MLEPPLVLISMAFSYVFLRFLHHFMLHKRASEASSVANEIVSSDLASSSSPIKRRRIEITDSASENSSIVASGSSSSGGSVVQQRDMAFGNSNRQEIDEDLHSRQLAVYGRETMRRLFASNVLISGMHGLGAEIAKNLILAGVKSVTLHDERVVELWDLSSNFVFSEDDVGKNRADASVHKLQDLNNAVVVSSLTTSLTKEHLSGFQVVVFSDISLEKAIEFNDYCHSHQPPIAFVKADVRGLFGSVFCDFGPEFAVLDVDGEEPHTGIIASISNENQAFISCVDDERLEFQDGDLVVFSEVEGMTELNDGKPRKIKSARPYSFTLEEDTTGYGTYVKGGIVTQVKEAASWYRKHVVSNTDFFPDDIVKILRNKLSIGTWVAYYKNNDKIISWAILSVWNSSKVFKLRIGKAPLSFVILTKVCNFVGRFLPFLGLTALPDLFTPFGFYFLYGVHAEGPLRGKLVRTLCEHVSNMAVLDDGGECKVVVVEVDGESNGCDYSLRRCVPHWKMLSCDDDTWCIKPLKREENTTSLSDFTNMFLNSKSRCLFVDPRDV</sequence>
<dbReference type="InterPro" id="IPR035985">
    <property type="entry name" value="Ubiquitin-activating_enz"/>
</dbReference>
<dbReference type="EMBL" id="QGKV02000649">
    <property type="protein sequence ID" value="KAF3575812.1"/>
    <property type="molecule type" value="Genomic_DNA"/>
</dbReference>
<dbReference type="InterPro" id="IPR042449">
    <property type="entry name" value="Ub-E1_IAD_1"/>
</dbReference>
<dbReference type="PANTHER" id="PTHR47370">
    <property type="entry name" value="ACYL-COA N-ACYLTRANSFERASES (NAT) SUPERFAMILY PROTEIN"/>
    <property type="match status" value="1"/>
</dbReference>
<keyword evidence="6" id="KW-1185">Reference proteome</keyword>
<feature type="domain" description="THIF-type NAD/FAD binding fold" evidence="3">
    <location>
        <begin position="102"/>
        <end position="243"/>
    </location>
</feature>
<dbReference type="SUPFAM" id="SSF69572">
    <property type="entry name" value="Activating enzymes of the ubiquitin-like proteins"/>
    <property type="match status" value="1"/>
</dbReference>
<organism evidence="5 6">
    <name type="scientific">Brassica cretica</name>
    <name type="common">Mustard</name>
    <dbReference type="NCBI Taxonomy" id="69181"/>
    <lineage>
        <taxon>Eukaryota</taxon>
        <taxon>Viridiplantae</taxon>
        <taxon>Streptophyta</taxon>
        <taxon>Embryophyta</taxon>
        <taxon>Tracheophyta</taxon>
        <taxon>Spermatophyta</taxon>
        <taxon>Magnoliopsida</taxon>
        <taxon>eudicotyledons</taxon>
        <taxon>Gunneridae</taxon>
        <taxon>Pentapetalae</taxon>
        <taxon>rosids</taxon>
        <taxon>malvids</taxon>
        <taxon>Brassicales</taxon>
        <taxon>Brassicaceae</taxon>
        <taxon>Brassiceae</taxon>
        <taxon>Brassica</taxon>
    </lineage>
</organism>
<dbReference type="Gene3D" id="2.40.30.180">
    <property type="entry name" value="Ubiquitin-activating enzyme E1, FCCH domain"/>
    <property type="match status" value="1"/>
</dbReference>
<dbReference type="CDD" id="cd01491">
    <property type="entry name" value="Ube1_repeat1"/>
    <property type="match status" value="1"/>
</dbReference>
<dbReference type="Gene3D" id="3.50.50.80">
    <property type="entry name" value="Ubiquitin-activating enzyme E1, inactive adenylation domain, subdomain 1"/>
    <property type="match status" value="1"/>
</dbReference>
<feature type="domain" description="Ubiquitin-activating enzyme E1 FCCH" evidence="4">
    <location>
        <begin position="276"/>
        <end position="346"/>
    </location>
</feature>
<dbReference type="Pfam" id="PF00899">
    <property type="entry name" value="ThiF"/>
    <property type="match status" value="1"/>
</dbReference>
<dbReference type="InterPro" id="IPR032418">
    <property type="entry name" value="E1_FCCH"/>
</dbReference>
<dbReference type="Pfam" id="PF16190">
    <property type="entry name" value="E1_FCCH"/>
    <property type="match status" value="1"/>
</dbReference>
<evidence type="ECO:0000313" key="6">
    <source>
        <dbReference type="Proteomes" id="UP000266723"/>
    </source>
</evidence>
<evidence type="ECO:0000259" key="4">
    <source>
        <dbReference type="Pfam" id="PF16190"/>
    </source>
</evidence>
<comment type="pathway">
    <text evidence="2">Protein modification.</text>
</comment>
<gene>
    <name evidence="5" type="ORF">DY000_02030117</name>
</gene>
<comment type="similarity">
    <text evidence="1">Belongs to the ubiquitin-activating E1 family.</text>
</comment>
<dbReference type="Proteomes" id="UP000266723">
    <property type="component" value="Unassembled WGS sequence"/>
</dbReference>
<reference evidence="5 6" key="1">
    <citation type="journal article" date="2020" name="BMC Genomics">
        <title>Intraspecific diversification of the crop wild relative Brassica cretica Lam. using demographic model selection.</title>
        <authorList>
            <person name="Kioukis A."/>
            <person name="Michalopoulou V.A."/>
            <person name="Briers L."/>
            <person name="Pirintsos S."/>
            <person name="Studholme D.J."/>
            <person name="Pavlidis P."/>
            <person name="Sarris P.F."/>
        </authorList>
    </citation>
    <scope>NUCLEOTIDE SEQUENCE [LARGE SCALE GENOMIC DNA]</scope>
    <source>
        <strain evidence="6">cv. PFS-1207/04</strain>
    </source>
</reference>
<evidence type="ECO:0000256" key="2">
    <source>
        <dbReference type="ARBA" id="ARBA00043952"/>
    </source>
</evidence>
<comment type="caution">
    <text evidence="5">The sequence shown here is derived from an EMBL/GenBank/DDBJ whole genome shotgun (WGS) entry which is preliminary data.</text>
</comment>
<dbReference type="PANTHER" id="PTHR47370:SF1">
    <property type="entry name" value="ACYL-COA N-ACYLTRANSFERASES (NAT) SUPERFAMILY PROTEIN"/>
    <property type="match status" value="1"/>
</dbReference>